<organism evidence="1">
    <name type="scientific">marine sediment metagenome</name>
    <dbReference type="NCBI Taxonomy" id="412755"/>
    <lineage>
        <taxon>unclassified sequences</taxon>
        <taxon>metagenomes</taxon>
        <taxon>ecological metagenomes</taxon>
    </lineage>
</organism>
<proteinExistence type="predicted"/>
<accession>X1LDU4</accession>
<protein>
    <submittedName>
        <fullName evidence="1">Uncharacterized protein</fullName>
    </submittedName>
</protein>
<feature type="non-terminal residue" evidence="1">
    <location>
        <position position="1"/>
    </location>
</feature>
<reference evidence="1" key="1">
    <citation type="journal article" date="2014" name="Front. Microbiol.">
        <title>High frequency of phylogenetically diverse reductive dehalogenase-homologous genes in deep subseafloor sedimentary metagenomes.</title>
        <authorList>
            <person name="Kawai M."/>
            <person name="Futagami T."/>
            <person name="Toyoda A."/>
            <person name="Takaki Y."/>
            <person name="Nishi S."/>
            <person name="Hori S."/>
            <person name="Arai W."/>
            <person name="Tsubouchi T."/>
            <person name="Morono Y."/>
            <person name="Uchiyama I."/>
            <person name="Ito T."/>
            <person name="Fujiyama A."/>
            <person name="Inagaki F."/>
            <person name="Takami H."/>
        </authorList>
    </citation>
    <scope>NUCLEOTIDE SEQUENCE</scope>
    <source>
        <strain evidence="1">Expedition CK06-06</strain>
    </source>
</reference>
<evidence type="ECO:0000313" key="1">
    <source>
        <dbReference type="EMBL" id="GAI17288.1"/>
    </source>
</evidence>
<sequence length="47" mass="5723">ARYDKRKMRELYEALRSNKIRIASHIHVPHNYNWVPEMEEGVRGIEE</sequence>
<comment type="caution">
    <text evidence="1">The sequence shown here is derived from an EMBL/GenBank/DDBJ whole genome shotgun (WGS) entry which is preliminary data.</text>
</comment>
<name>X1LDU4_9ZZZZ</name>
<gene>
    <name evidence="1" type="ORF">S06H3_09690</name>
</gene>
<dbReference type="EMBL" id="BARV01004326">
    <property type="protein sequence ID" value="GAI17288.1"/>
    <property type="molecule type" value="Genomic_DNA"/>
</dbReference>
<dbReference type="AlphaFoldDB" id="X1LDU4"/>